<gene>
    <name evidence="2" type="ORF">g.45104</name>
</gene>
<dbReference type="AlphaFoldDB" id="A0A1B6CY42"/>
<protein>
    <submittedName>
        <fullName evidence="2">Uncharacterized protein</fullName>
    </submittedName>
</protein>
<sequence>MNKLSATYLVLYLAIFKISYSEFDGQYLIVPERSIKHKIILPTLGEGDFLYKSIRDYNHKLLQVIHAYAVNTSTVDTIVNRLVANGGPQFLNLFIDDTLLQNKYSWESANFGEFYKLLSETKTLWRDFKHQLIQAGVTMKPE</sequence>
<evidence type="ECO:0000256" key="1">
    <source>
        <dbReference type="SAM" id="SignalP"/>
    </source>
</evidence>
<feature type="signal peptide" evidence="1">
    <location>
        <begin position="1"/>
        <end position="21"/>
    </location>
</feature>
<feature type="non-terminal residue" evidence="2">
    <location>
        <position position="142"/>
    </location>
</feature>
<keyword evidence="1" id="KW-0732">Signal</keyword>
<name>A0A1B6CY42_9HEMI</name>
<proteinExistence type="predicted"/>
<feature type="chain" id="PRO_5008580895" evidence="1">
    <location>
        <begin position="22"/>
        <end position="142"/>
    </location>
</feature>
<dbReference type="EMBL" id="GEDC01018918">
    <property type="protein sequence ID" value="JAS18380.1"/>
    <property type="molecule type" value="Transcribed_RNA"/>
</dbReference>
<organism evidence="2">
    <name type="scientific">Clastoptera arizonana</name>
    <name type="common">Arizona spittle bug</name>
    <dbReference type="NCBI Taxonomy" id="38151"/>
    <lineage>
        <taxon>Eukaryota</taxon>
        <taxon>Metazoa</taxon>
        <taxon>Ecdysozoa</taxon>
        <taxon>Arthropoda</taxon>
        <taxon>Hexapoda</taxon>
        <taxon>Insecta</taxon>
        <taxon>Pterygota</taxon>
        <taxon>Neoptera</taxon>
        <taxon>Paraneoptera</taxon>
        <taxon>Hemiptera</taxon>
        <taxon>Auchenorrhyncha</taxon>
        <taxon>Cercopoidea</taxon>
        <taxon>Clastopteridae</taxon>
        <taxon>Clastoptera</taxon>
    </lineage>
</organism>
<evidence type="ECO:0000313" key="2">
    <source>
        <dbReference type="EMBL" id="JAS18380.1"/>
    </source>
</evidence>
<reference evidence="2" key="1">
    <citation type="submission" date="2015-12" db="EMBL/GenBank/DDBJ databases">
        <title>De novo transcriptome assembly of four potential Pierce s Disease insect vectors from Arizona vineyards.</title>
        <authorList>
            <person name="Tassone E.E."/>
        </authorList>
    </citation>
    <scope>NUCLEOTIDE SEQUENCE</scope>
</reference>
<accession>A0A1B6CY42</accession>